<dbReference type="Pfam" id="PF13490">
    <property type="entry name" value="zf-HC2"/>
    <property type="match status" value="1"/>
</dbReference>
<feature type="transmembrane region" description="Helical" evidence="3">
    <location>
        <begin position="116"/>
        <end position="137"/>
    </location>
</feature>
<dbReference type="OrthoDB" id="3822520at2"/>
<evidence type="ECO:0000256" key="3">
    <source>
        <dbReference type="SAM" id="Phobius"/>
    </source>
</evidence>
<feature type="transmembrane region" description="Helical" evidence="3">
    <location>
        <begin position="157"/>
        <end position="175"/>
    </location>
</feature>
<keyword evidence="6" id="KW-1185">Reference proteome</keyword>
<dbReference type="RefSeq" id="WP_121154444.1">
    <property type="nucleotide sequence ID" value="NZ_RBKT01000001.1"/>
</dbReference>
<feature type="transmembrane region" description="Helical" evidence="3">
    <location>
        <begin position="207"/>
        <end position="226"/>
    </location>
</feature>
<name>A0A495JBZ0_9ACTN</name>
<dbReference type="AlphaFoldDB" id="A0A495JBZ0"/>
<keyword evidence="2" id="KW-0804">Transcription</keyword>
<gene>
    <name evidence="5" type="ORF">BDK92_0663</name>
</gene>
<keyword evidence="1" id="KW-0805">Transcription regulation</keyword>
<evidence type="ECO:0000313" key="6">
    <source>
        <dbReference type="Proteomes" id="UP000277671"/>
    </source>
</evidence>
<keyword evidence="3" id="KW-0472">Membrane</keyword>
<dbReference type="InterPro" id="IPR027383">
    <property type="entry name" value="Znf_put"/>
</dbReference>
<keyword evidence="3" id="KW-1133">Transmembrane helix</keyword>
<feature type="domain" description="Putative zinc-finger" evidence="4">
    <location>
        <begin position="15"/>
        <end position="40"/>
    </location>
</feature>
<keyword evidence="3" id="KW-0812">Transmembrane</keyword>
<evidence type="ECO:0000313" key="5">
    <source>
        <dbReference type="EMBL" id="RKR86437.1"/>
    </source>
</evidence>
<organism evidence="5 6">
    <name type="scientific">Micromonospora pisi</name>
    <dbReference type="NCBI Taxonomy" id="589240"/>
    <lineage>
        <taxon>Bacteria</taxon>
        <taxon>Bacillati</taxon>
        <taxon>Actinomycetota</taxon>
        <taxon>Actinomycetes</taxon>
        <taxon>Micromonosporales</taxon>
        <taxon>Micromonosporaceae</taxon>
        <taxon>Micromonospora</taxon>
    </lineage>
</organism>
<proteinExistence type="predicted"/>
<comment type="caution">
    <text evidence="5">The sequence shown here is derived from an EMBL/GenBank/DDBJ whole genome shotgun (WGS) entry which is preliminary data.</text>
</comment>
<dbReference type="InterPro" id="IPR041916">
    <property type="entry name" value="Anti_sigma_zinc_sf"/>
</dbReference>
<feature type="transmembrane region" description="Helical" evidence="3">
    <location>
        <begin position="232"/>
        <end position="253"/>
    </location>
</feature>
<reference evidence="5 6" key="1">
    <citation type="submission" date="2018-10" db="EMBL/GenBank/DDBJ databases">
        <title>Sequencing the genomes of 1000 actinobacteria strains.</title>
        <authorList>
            <person name="Klenk H.-P."/>
        </authorList>
    </citation>
    <scope>NUCLEOTIDE SEQUENCE [LARGE SCALE GENOMIC DNA]</scope>
    <source>
        <strain evidence="5 6">DSM 45175</strain>
    </source>
</reference>
<dbReference type="EMBL" id="RBKT01000001">
    <property type="protein sequence ID" value="RKR86437.1"/>
    <property type="molecule type" value="Genomic_DNA"/>
</dbReference>
<feature type="transmembrane region" description="Helical" evidence="3">
    <location>
        <begin position="181"/>
        <end position="200"/>
    </location>
</feature>
<protein>
    <submittedName>
        <fullName evidence="5">Putative zinc finger protein</fullName>
    </submittedName>
</protein>
<accession>A0A495JBZ0</accession>
<sequence>MTVEDFHIHDLVLRAYAEDRLGDSDSWSVEAHLDRCPSCRARLTLDEATGQQIAVVGTNLRENLPRQGRARAATRWRRLTVLVGFGPAARLGWLISVAVTLGLLVVLAASPVPSRSWLLLLIAPVLPVLGIAASYGLRTDPLHELVAATPYAGLRIVLWRTLSVLAVTAPVAFVAGTASGIGLPVMWLLPCLALTGLTLGLGTVMEIGRAAAAVVAGWAVVVLAPIGETWMVAPTTGTAWAVVTGVGVALMFWRRDRLETGVRR</sequence>
<feature type="transmembrane region" description="Helical" evidence="3">
    <location>
        <begin position="79"/>
        <end position="110"/>
    </location>
</feature>
<evidence type="ECO:0000256" key="2">
    <source>
        <dbReference type="ARBA" id="ARBA00023163"/>
    </source>
</evidence>
<dbReference type="Gene3D" id="1.10.10.1320">
    <property type="entry name" value="Anti-sigma factor, zinc-finger domain"/>
    <property type="match status" value="1"/>
</dbReference>
<evidence type="ECO:0000256" key="1">
    <source>
        <dbReference type="ARBA" id="ARBA00023015"/>
    </source>
</evidence>
<dbReference type="Proteomes" id="UP000277671">
    <property type="component" value="Unassembled WGS sequence"/>
</dbReference>
<evidence type="ECO:0000259" key="4">
    <source>
        <dbReference type="Pfam" id="PF13490"/>
    </source>
</evidence>